<keyword evidence="3" id="KW-1185">Reference proteome</keyword>
<gene>
    <name evidence="2" type="ORF">R4Z09_15470</name>
</gene>
<evidence type="ECO:0000313" key="2">
    <source>
        <dbReference type="EMBL" id="WVX84267.1"/>
    </source>
</evidence>
<evidence type="ECO:0000256" key="1">
    <source>
        <dbReference type="SAM" id="Coils"/>
    </source>
</evidence>
<proteinExistence type="predicted"/>
<accession>A0ABZ2CLJ0</accession>
<name>A0ABZ2CLJ0_9BACI</name>
<keyword evidence="1" id="KW-0175">Coiled coil</keyword>
<evidence type="ECO:0000313" key="3">
    <source>
        <dbReference type="Proteomes" id="UP001357223"/>
    </source>
</evidence>
<sequence length="124" mass="14851">MKANISEELEKLINEKIYLDLEVHILTKRLNEATQKNTTQVHFFQKKLDHKLKELKQANQQLRKENVKIFDPVKDDIFIQYNFYVKVNGGYKEGNMRYWKDAMKYELNQRFQHRKQGDGSSASI</sequence>
<dbReference type="RefSeq" id="WP_338453140.1">
    <property type="nucleotide sequence ID" value="NZ_CP137640.1"/>
</dbReference>
<reference evidence="2 3" key="1">
    <citation type="submission" date="2023-10" db="EMBL/GenBank/DDBJ databases">
        <title>Niallia locisalis sp.nov. isolated from a salt pond sample.</title>
        <authorList>
            <person name="Li X.-J."/>
            <person name="Dong L."/>
        </authorList>
    </citation>
    <scope>NUCLEOTIDE SEQUENCE [LARGE SCALE GENOMIC DNA]</scope>
    <source>
        <strain evidence="2 3">DSM 29761</strain>
    </source>
</reference>
<dbReference type="InterPro" id="IPR058600">
    <property type="entry name" value="YhjD-like"/>
</dbReference>
<feature type="coiled-coil region" evidence="1">
    <location>
        <begin position="41"/>
        <end position="68"/>
    </location>
</feature>
<dbReference type="Proteomes" id="UP001357223">
    <property type="component" value="Chromosome"/>
</dbReference>
<organism evidence="2 3">
    <name type="scientific">Niallia oryzisoli</name>
    <dbReference type="NCBI Taxonomy" id="1737571"/>
    <lineage>
        <taxon>Bacteria</taxon>
        <taxon>Bacillati</taxon>
        <taxon>Bacillota</taxon>
        <taxon>Bacilli</taxon>
        <taxon>Bacillales</taxon>
        <taxon>Bacillaceae</taxon>
        <taxon>Niallia</taxon>
    </lineage>
</organism>
<protein>
    <submittedName>
        <fullName evidence="2">Uncharacterized protein</fullName>
    </submittedName>
</protein>
<dbReference type="EMBL" id="CP137640">
    <property type="protein sequence ID" value="WVX84267.1"/>
    <property type="molecule type" value="Genomic_DNA"/>
</dbReference>
<dbReference type="Pfam" id="PF26325">
    <property type="entry name" value="YhjD"/>
    <property type="match status" value="1"/>
</dbReference>